<dbReference type="AlphaFoldDB" id="A0A1E3G364"/>
<dbReference type="PANTHER" id="PTHR30100">
    <property type="entry name" value="FATTY ACID/PHOSPHOLIPID SYNTHESIS PROTEIN PLSX"/>
    <property type="match status" value="1"/>
</dbReference>
<keyword evidence="3 10" id="KW-0444">Lipid biosynthesis</keyword>
<evidence type="ECO:0000256" key="8">
    <source>
        <dbReference type="ARBA" id="ARBA00024069"/>
    </source>
</evidence>
<proteinExistence type="inferred from homology"/>
<comment type="similarity">
    <text evidence="10">Belongs to the PlsX family.</text>
</comment>
<evidence type="ECO:0000256" key="10">
    <source>
        <dbReference type="HAMAP-Rule" id="MF_00019"/>
    </source>
</evidence>
<reference evidence="12" key="1">
    <citation type="submission" date="2016-04" db="EMBL/GenBank/DDBJ databases">
        <title>The genome sequence project of a novel Fervidobacterium isolate from a hot spring in Thailand.</title>
        <authorList>
            <person name="Gonzalez J.M."/>
            <person name="Cuecas A."/>
            <person name="Kanoksilapatham W."/>
        </authorList>
    </citation>
    <scope>NUCLEOTIDE SEQUENCE [LARGE SCALE GENOMIC DNA]</scope>
    <source>
        <strain evidence="12">FC2004</strain>
    </source>
</reference>
<evidence type="ECO:0000256" key="3">
    <source>
        <dbReference type="ARBA" id="ARBA00022516"/>
    </source>
</evidence>
<organism evidence="11 12">
    <name type="scientific">Fervidobacterium thailandense</name>
    <dbReference type="NCBI Taxonomy" id="1008305"/>
    <lineage>
        <taxon>Bacteria</taxon>
        <taxon>Thermotogati</taxon>
        <taxon>Thermotogota</taxon>
        <taxon>Thermotogae</taxon>
        <taxon>Thermotogales</taxon>
        <taxon>Fervidobacteriaceae</taxon>
        <taxon>Fervidobacterium</taxon>
    </lineage>
</organism>
<dbReference type="NCBIfam" id="TIGR00182">
    <property type="entry name" value="plsX"/>
    <property type="match status" value="1"/>
</dbReference>
<comment type="pathway">
    <text evidence="10">Lipid metabolism; phospholipid metabolism.</text>
</comment>
<comment type="function">
    <text evidence="10">Catalyzes the reversible formation of acyl-phosphate (acyl-PO(4)) from acyl-[acyl-carrier-protein] (acyl-ACP). This enzyme utilizes acyl-ACP as fatty acyl donor, but not acyl-CoA.</text>
</comment>
<evidence type="ECO:0000256" key="2">
    <source>
        <dbReference type="ARBA" id="ARBA00022490"/>
    </source>
</evidence>
<evidence type="ECO:0000313" key="11">
    <source>
        <dbReference type="EMBL" id="ODN30677.1"/>
    </source>
</evidence>
<dbReference type="Gene3D" id="3.40.718.10">
    <property type="entry name" value="Isopropylmalate Dehydrogenase"/>
    <property type="match status" value="1"/>
</dbReference>
<comment type="subcellular location">
    <subcellularLocation>
        <location evidence="10">Cytoplasm</location>
    </subcellularLocation>
    <text evidence="10">Associated with the membrane possibly through PlsY.</text>
</comment>
<dbReference type="GO" id="GO:0006633">
    <property type="term" value="P:fatty acid biosynthetic process"/>
    <property type="evidence" value="ECO:0007669"/>
    <property type="project" value="UniProtKB-UniRule"/>
</dbReference>
<comment type="subunit">
    <text evidence="9 10">Homodimer. Probably interacts with PlsY.</text>
</comment>
<evidence type="ECO:0000256" key="6">
    <source>
        <dbReference type="ARBA" id="ARBA00023209"/>
    </source>
</evidence>
<keyword evidence="4 10" id="KW-0808">Transferase</keyword>
<evidence type="ECO:0000256" key="1">
    <source>
        <dbReference type="ARBA" id="ARBA00001232"/>
    </source>
</evidence>
<dbReference type="InterPro" id="IPR003664">
    <property type="entry name" value="FA_synthesis"/>
</dbReference>
<dbReference type="InterPro" id="IPR012281">
    <property type="entry name" value="Phospholipid_synth_PlsX-like"/>
</dbReference>
<dbReference type="EMBL" id="LWAF01000004">
    <property type="protein sequence ID" value="ODN30677.1"/>
    <property type="molecule type" value="Genomic_DNA"/>
</dbReference>
<dbReference type="HAMAP" id="MF_00019">
    <property type="entry name" value="PlsX"/>
    <property type="match status" value="1"/>
</dbReference>
<sequence>MIRIALDLMGGDKAPEEIKTGAFMYAEFLKKSKINNVKIHIVGLPEHVKDFESHPLREFFVIVPTRDFLPMDIKPTEALRRKESSMYVCSQMLKEKQVDAIVSAGNTGALLACATLVVGRIKGIERPALAVPVPSLKGFTVLIDAGANAEVKPEWLVQFAEMGIEYAKLLGIPDPKVGLLNVGTEENKGTEREKQAYALLKERYGARFHGNVEGSDINLGTVDVVVTDGFSGNIAMKTMEGVAKLISTIIKQEAKKSVDGILGALLFARTLKRLKKKLDPRSYGGTFFLGVDGLVIKAHGNSDRVAIKNALEVARRGVENQLVEKLRRSLGREVND</sequence>
<evidence type="ECO:0000256" key="4">
    <source>
        <dbReference type="ARBA" id="ARBA00022679"/>
    </source>
</evidence>
<keyword evidence="5 10" id="KW-0443">Lipid metabolism</keyword>
<dbReference type="UniPathway" id="UPA00085"/>
<dbReference type="Pfam" id="PF02504">
    <property type="entry name" value="FA_synthesis"/>
    <property type="match status" value="1"/>
</dbReference>
<evidence type="ECO:0000313" key="12">
    <source>
        <dbReference type="Proteomes" id="UP000094570"/>
    </source>
</evidence>
<comment type="caution">
    <text evidence="11">The sequence shown here is derived from an EMBL/GenBank/DDBJ whole genome shotgun (WGS) entry which is preliminary data.</text>
</comment>
<evidence type="ECO:0000256" key="5">
    <source>
        <dbReference type="ARBA" id="ARBA00023098"/>
    </source>
</evidence>
<dbReference type="Proteomes" id="UP000094570">
    <property type="component" value="Unassembled WGS sequence"/>
</dbReference>
<dbReference type="STRING" id="1008305.A4H02_03840"/>
<keyword evidence="11" id="KW-0012">Acyltransferase</keyword>
<keyword evidence="2 10" id="KW-0963">Cytoplasm</keyword>
<dbReference type="SUPFAM" id="SSF53659">
    <property type="entry name" value="Isocitrate/Isopropylmalate dehydrogenase-like"/>
    <property type="match status" value="1"/>
</dbReference>
<dbReference type="GO" id="GO:0008654">
    <property type="term" value="P:phospholipid biosynthetic process"/>
    <property type="evidence" value="ECO:0007669"/>
    <property type="project" value="UniProtKB-KW"/>
</dbReference>
<dbReference type="PIRSF" id="PIRSF002465">
    <property type="entry name" value="Phsphlp_syn_PlsX"/>
    <property type="match status" value="1"/>
</dbReference>
<accession>A0A1E3G364</accession>
<evidence type="ECO:0000256" key="9">
    <source>
        <dbReference type="ARBA" id="ARBA00046608"/>
    </source>
</evidence>
<dbReference type="PANTHER" id="PTHR30100:SF1">
    <property type="entry name" value="PHOSPHATE ACYLTRANSFERASE"/>
    <property type="match status" value="1"/>
</dbReference>
<dbReference type="OrthoDB" id="9806408at2"/>
<name>A0A1E3G364_9BACT</name>
<keyword evidence="7 10" id="KW-1208">Phospholipid metabolism</keyword>
<dbReference type="RefSeq" id="WP_069292854.1">
    <property type="nucleotide sequence ID" value="NZ_CP140110.1"/>
</dbReference>
<gene>
    <name evidence="10" type="primary">plsX</name>
    <name evidence="11" type="ORF">A4H02_03840</name>
</gene>
<protein>
    <recommendedName>
        <fullName evidence="8 10">Phosphate acyltransferase</fullName>
        <ecNumber evidence="8 10">2.3.1.274</ecNumber>
    </recommendedName>
    <alternativeName>
        <fullName evidence="10">Acyl-ACP phosphotransacylase</fullName>
    </alternativeName>
    <alternativeName>
        <fullName evidence="10">Acyl-[acyl-carrier-protein]--phosphate acyltransferase</fullName>
    </alternativeName>
    <alternativeName>
        <fullName evidence="10">Phosphate-acyl-ACP acyltransferase</fullName>
    </alternativeName>
</protein>
<keyword evidence="12" id="KW-1185">Reference proteome</keyword>
<dbReference type="GO" id="GO:0005737">
    <property type="term" value="C:cytoplasm"/>
    <property type="evidence" value="ECO:0007669"/>
    <property type="project" value="UniProtKB-SubCell"/>
</dbReference>
<dbReference type="EC" id="2.3.1.274" evidence="8 10"/>
<dbReference type="GO" id="GO:0043811">
    <property type="term" value="F:phosphate:acyl-[acyl carrier protein] acyltransferase activity"/>
    <property type="evidence" value="ECO:0007669"/>
    <property type="project" value="UniProtKB-UniRule"/>
</dbReference>
<comment type="catalytic activity">
    <reaction evidence="1 10">
        <text>a fatty acyl-[ACP] + phosphate = an acyl phosphate + holo-[ACP]</text>
        <dbReference type="Rhea" id="RHEA:42292"/>
        <dbReference type="Rhea" id="RHEA-COMP:9685"/>
        <dbReference type="Rhea" id="RHEA-COMP:14125"/>
        <dbReference type="ChEBI" id="CHEBI:43474"/>
        <dbReference type="ChEBI" id="CHEBI:59918"/>
        <dbReference type="ChEBI" id="CHEBI:64479"/>
        <dbReference type="ChEBI" id="CHEBI:138651"/>
        <dbReference type="EC" id="2.3.1.274"/>
    </reaction>
</comment>
<evidence type="ECO:0000256" key="7">
    <source>
        <dbReference type="ARBA" id="ARBA00023264"/>
    </source>
</evidence>
<keyword evidence="6 10" id="KW-0594">Phospholipid biosynthesis</keyword>